<organism evidence="1 2">
    <name type="scientific">Dovyalis caffra</name>
    <dbReference type="NCBI Taxonomy" id="77055"/>
    <lineage>
        <taxon>Eukaryota</taxon>
        <taxon>Viridiplantae</taxon>
        <taxon>Streptophyta</taxon>
        <taxon>Embryophyta</taxon>
        <taxon>Tracheophyta</taxon>
        <taxon>Spermatophyta</taxon>
        <taxon>Magnoliopsida</taxon>
        <taxon>eudicotyledons</taxon>
        <taxon>Gunneridae</taxon>
        <taxon>Pentapetalae</taxon>
        <taxon>rosids</taxon>
        <taxon>fabids</taxon>
        <taxon>Malpighiales</taxon>
        <taxon>Salicaceae</taxon>
        <taxon>Flacourtieae</taxon>
        <taxon>Dovyalis</taxon>
    </lineage>
</organism>
<protein>
    <submittedName>
        <fullName evidence="1">Uncharacterized protein</fullName>
    </submittedName>
</protein>
<comment type="caution">
    <text evidence="1">The sequence shown here is derived from an EMBL/GenBank/DDBJ whole genome shotgun (WGS) entry which is preliminary data.</text>
</comment>
<keyword evidence="2" id="KW-1185">Reference proteome</keyword>
<gene>
    <name evidence="1" type="ORF">DCAF_LOCUS15833</name>
</gene>
<dbReference type="EMBL" id="CAWUPB010001160">
    <property type="protein sequence ID" value="CAK7340747.1"/>
    <property type="molecule type" value="Genomic_DNA"/>
</dbReference>
<evidence type="ECO:0000313" key="2">
    <source>
        <dbReference type="Proteomes" id="UP001314170"/>
    </source>
</evidence>
<dbReference type="PANTHER" id="PTHR34661:SF8">
    <property type="entry name" value="ALPHA-CRYSTALLIN DOMAIN-CONTAINING PROTEIN 22.3"/>
    <property type="match status" value="1"/>
</dbReference>
<sequence>MHRVESPTQGDGDAKPVETVGPCILFFPSHTTEEEWNNIMNFAENGVGWSGSAAMGKMGPIVGSVDIGESDDAYFFGSLFLVWQRMKVKEFSCDIKPDGKVLIKGVTTADSKSMSTGSHSISFLLPGPVYPQPISSNSGINGMLEMIVGFLREGNIQSLAFEEDVRTKFYPNYFALLAFVEDVRLIGAAATLSC</sequence>
<proteinExistence type="predicted"/>
<accession>A0AAV1RWY2</accession>
<dbReference type="AlphaFoldDB" id="A0AAV1RWY2"/>
<dbReference type="Proteomes" id="UP001314170">
    <property type="component" value="Unassembled WGS sequence"/>
</dbReference>
<dbReference type="GO" id="GO:0005634">
    <property type="term" value="C:nucleus"/>
    <property type="evidence" value="ECO:0007669"/>
    <property type="project" value="TreeGrafter"/>
</dbReference>
<name>A0AAV1RWY2_9ROSI</name>
<evidence type="ECO:0000313" key="1">
    <source>
        <dbReference type="EMBL" id="CAK7340747.1"/>
    </source>
</evidence>
<dbReference type="InterPro" id="IPR039321">
    <property type="entry name" value="IDM2/3-like"/>
</dbReference>
<dbReference type="PANTHER" id="PTHR34661">
    <property type="entry name" value="INCREASED DNA METHYLATION 3"/>
    <property type="match status" value="1"/>
</dbReference>
<reference evidence="1 2" key="1">
    <citation type="submission" date="2024-01" db="EMBL/GenBank/DDBJ databases">
        <authorList>
            <person name="Waweru B."/>
        </authorList>
    </citation>
    <scope>NUCLEOTIDE SEQUENCE [LARGE SCALE GENOMIC DNA]</scope>
</reference>